<dbReference type="InterPro" id="IPR050583">
    <property type="entry name" value="Mycobacterial_A85_antigen"/>
</dbReference>
<dbReference type="PANTHER" id="PTHR48098:SF1">
    <property type="entry name" value="DIACYLGLYCEROL ACYLTRANSFERASE_MYCOLYLTRANSFERASE AG85A"/>
    <property type="match status" value="1"/>
</dbReference>
<dbReference type="Pfam" id="PF00756">
    <property type="entry name" value="Esterase"/>
    <property type="match status" value="1"/>
</dbReference>
<evidence type="ECO:0008006" key="4">
    <source>
        <dbReference type="Google" id="ProtNLM"/>
    </source>
</evidence>
<name>A0ABS7FXZ1_9ACTN</name>
<keyword evidence="1" id="KW-0472">Membrane</keyword>
<evidence type="ECO:0000256" key="1">
    <source>
        <dbReference type="SAM" id="Phobius"/>
    </source>
</evidence>
<comment type="caution">
    <text evidence="2">The sequence shown here is derived from an EMBL/GenBank/DDBJ whole genome shotgun (WGS) entry which is preliminary data.</text>
</comment>
<proteinExistence type="predicted"/>
<dbReference type="Proteomes" id="UP000774570">
    <property type="component" value="Unassembled WGS sequence"/>
</dbReference>
<gene>
    <name evidence="2" type="ORF">K1Y72_23215</name>
</gene>
<accession>A0ABS7FXZ1</accession>
<evidence type="ECO:0000313" key="3">
    <source>
        <dbReference type="Proteomes" id="UP000774570"/>
    </source>
</evidence>
<sequence>MSLTGLPLLVLLSALVVAALAGTLRWWRALAAAGWRAGAARLAVLAGCQVLLCLTVLAAVNRHFAFYASWGELPLIATADGGGRVDRQEGGAGATSRIVARPPDASVGGTPEQNGELRTVDVQGARSGLHAHGYVYLPPQYFAVSARHRRFPVTIVLSGYPGAVRNLVTQVKVPATVLAETRAGRVPPMIYMMLRPVVGQERDTECNDVPGGPQVATFFAQDLPEALRGAYRTAPERAGWGLFGISTGGYCSLKLAMRHSDVFAAAASLSGYYGAIKDLTTGELYGGSQAVRDESDLFWRLEHLPSPPVSVLVTTSEQGERNKEGTLRFLSLVKPPMRATSIVLDSGGHNFQTWERVLPGVLRWMGARLRAT</sequence>
<keyword evidence="1" id="KW-0812">Transmembrane</keyword>
<dbReference type="RefSeq" id="WP_220168533.1">
    <property type="nucleotide sequence ID" value="NZ_JAIBOA010000015.1"/>
</dbReference>
<evidence type="ECO:0000313" key="2">
    <source>
        <dbReference type="EMBL" id="MBW8485309.1"/>
    </source>
</evidence>
<keyword evidence="3" id="KW-1185">Reference proteome</keyword>
<keyword evidence="1" id="KW-1133">Transmembrane helix</keyword>
<organism evidence="2 3">
    <name type="scientific">Actinomadura parmotrematis</name>
    <dbReference type="NCBI Taxonomy" id="2864039"/>
    <lineage>
        <taxon>Bacteria</taxon>
        <taxon>Bacillati</taxon>
        <taxon>Actinomycetota</taxon>
        <taxon>Actinomycetes</taxon>
        <taxon>Streptosporangiales</taxon>
        <taxon>Thermomonosporaceae</taxon>
        <taxon>Actinomadura</taxon>
    </lineage>
</organism>
<dbReference type="Gene3D" id="3.40.50.1820">
    <property type="entry name" value="alpha/beta hydrolase"/>
    <property type="match status" value="1"/>
</dbReference>
<dbReference type="EMBL" id="JAIBOA010000015">
    <property type="protein sequence ID" value="MBW8485309.1"/>
    <property type="molecule type" value="Genomic_DNA"/>
</dbReference>
<dbReference type="PANTHER" id="PTHR48098">
    <property type="entry name" value="ENTEROCHELIN ESTERASE-RELATED"/>
    <property type="match status" value="1"/>
</dbReference>
<dbReference type="InterPro" id="IPR029058">
    <property type="entry name" value="AB_hydrolase_fold"/>
</dbReference>
<feature type="transmembrane region" description="Helical" evidence="1">
    <location>
        <begin position="42"/>
        <end position="60"/>
    </location>
</feature>
<dbReference type="SUPFAM" id="SSF53474">
    <property type="entry name" value="alpha/beta-Hydrolases"/>
    <property type="match status" value="1"/>
</dbReference>
<reference evidence="2 3" key="1">
    <citation type="submission" date="2021-07" db="EMBL/GenBank/DDBJ databases">
        <title>Actinomadura sp. PM05-2 isolated from lichen.</title>
        <authorList>
            <person name="Somphong A."/>
            <person name="Phongsopitanun W."/>
            <person name="Tanasupawat S."/>
            <person name="Peongsungnone V."/>
        </authorList>
    </citation>
    <scope>NUCLEOTIDE SEQUENCE [LARGE SCALE GENOMIC DNA]</scope>
    <source>
        <strain evidence="2 3">PM05-2</strain>
    </source>
</reference>
<protein>
    <recommendedName>
        <fullName evidence="4">Esterase</fullName>
    </recommendedName>
</protein>
<dbReference type="InterPro" id="IPR000801">
    <property type="entry name" value="Esterase-like"/>
</dbReference>